<evidence type="ECO:0000313" key="2">
    <source>
        <dbReference type="Proteomes" id="UP001589887"/>
    </source>
</evidence>
<accession>A0ABV6TDH2</accession>
<dbReference type="RefSeq" id="WP_394317051.1">
    <property type="nucleotide sequence ID" value="NZ_JBHMQV010000004.1"/>
</dbReference>
<evidence type="ECO:0000313" key="1">
    <source>
        <dbReference type="EMBL" id="MFC0843241.1"/>
    </source>
</evidence>
<name>A0ABV6TDH2_9ACTN</name>
<comment type="caution">
    <text evidence="1">The sequence shown here is derived from an EMBL/GenBank/DDBJ whole genome shotgun (WGS) entry which is preliminary data.</text>
</comment>
<gene>
    <name evidence="1" type="ORF">ACFH04_05760</name>
</gene>
<reference evidence="1 2" key="1">
    <citation type="submission" date="2024-09" db="EMBL/GenBank/DDBJ databases">
        <authorList>
            <person name="Sun Q."/>
            <person name="Mori K."/>
        </authorList>
    </citation>
    <scope>NUCLEOTIDE SEQUENCE [LARGE SCALE GENOMIC DNA]</scope>
    <source>
        <strain evidence="1 2">JCM 4557</strain>
    </source>
</reference>
<keyword evidence="2" id="KW-1185">Reference proteome</keyword>
<protein>
    <submittedName>
        <fullName evidence="1">Uncharacterized protein</fullName>
    </submittedName>
</protein>
<proteinExistence type="predicted"/>
<organism evidence="1 2">
    <name type="scientific">Streptomyces noboritoensis</name>
    <dbReference type="NCBI Taxonomy" id="67337"/>
    <lineage>
        <taxon>Bacteria</taxon>
        <taxon>Bacillati</taxon>
        <taxon>Actinomycetota</taxon>
        <taxon>Actinomycetes</taxon>
        <taxon>Kitasatosporales</taxon>
        <taxon>Streptomycetaceae</taxon>
        <taxon>Streptomyces</taxon>
    </lineage>
</organism>
<dbReference type="Proteomes" id="UP001589887">
    <property type="component" value="Unassembled WGS sequence"/>
</dbReference>
<dbReference type="EMBL" id="JBHMQV010000004">
    <property type="protein sequence ID" value="MFC0843241.1"/>
    <property type="molecule type" value="Genomic_DNA"/>
</dbReference>
<sequence length="140" mass="15341">MGGSFWWQSGPYQPDLGAAFRQAQEQELAKDDHGFPGRTMDELWEDEGWQEYIFTGGTGTVLDLVDVVAPTDAGAGPFVRPLTDREVRAWAPTGQPTYAQWADALDTETLHFPARGCGNCTVLYRGGQPAQIGYWGVTAD</sequence>